<feature type="compositionally biased region" description="Basic residues" evidence="1">
    <location>
        <begin position="76"/>
        <end position="93"/>
    </location>
</feature>
<evidence type="ECO:0000259" key="2">
    <source>
        <dbReference type="PROSITE" id="PS50848"/>
    </source>
</evidence>
<dbReference type="EnsemblPlants" id="OPUNC10G08830.1">
    <property type="protein sequence ID" value="OPUNC10G08830.1"/>
    <property type="gene ID" value="OPUNC10G08830"/>
</dbReference>
<reference evidence="3" key="2">
    <citation type="submission" date="2018-05" db="EMBL/GenBank/DDBJ databases">
        <title>OpunRS2 (Oryza punctata Reference Sequence Version 2).</title>
        <authorList>
            <person name="Zhang J."/>
            <person name="Kudrna D."/>
            <person name="Lee S."/>
            <person name="Talag J."/>
            <person name="Welchert J."/>
            <person name="Wing R.A."/>
        </authorList>
    </citation>
    <scope>NUCLEOTIDE SEQUENCE [LARGE SCALE GENOMIC DNA]</scope>
</reference>
<evidence type="ECO:0000313" key="3">
    <source>
        <dbReference type="EnsemblPlants" id="OPUNC10G08830.1"/>
    </source>
</evidence>
<dbReference type="Proteomes" id="UP000026962">
    <property type="component" value="Chromosome 10"/>
</dbReference>
<dbReference type="STRING" id="4537.A0A0E0M7R1"/>
<dbReference type="Gramene" id="OPUNC10G08830.1">
    <property type="protein sequence ID" value="OPUNC10G08830.1"/>
    <property type="gene ID" value="OPUNC10G08830"/>
</dbReference>
<keyword evidence="4" id="KW-1185">Reference proteome</keyword>
<evidence type="ECO:0000313" key="4">
    <source>
        <dbReference type="Proteomes" id="UP000026962"/>
    </source>
</evidence>
<feature type="region of interest" description="Disordered" evidence="1">
    <location>
        <begin position="74"/>
        <end position="93"/>
    </location>
</feature>
<reference evidence="3" key="1">
    <citation type="submission" date="2015-04" db="UniProtKB">
        <authorList>
            <consortium name="EnsemblPlants"/>
        </authorList>
    </citation>
    <scope>IDENTIFICATION</scope>
</reference>
<organism evidence="3">
    <name type="scientific">Oryza punctata</name>
    <name type="common">Red rice</name>
    <dbReference type="NCBI Taxonomy" id="4537"/>
    <lineage>
        <taxon>Eukaryota</taxon>
        <taxon>Viridiplantae</taxon>
        <taxon>Streptophyta</taxon>
        <taxon>Embryophyta</taxon>
        <taxon>Tracheophyta</taxon>
        <taxon>Spermatophyta</taxon>
        <taxon>Magnoliopsida</taxon>
        <taxon>Liliopsida</taxon>
        <taxon>Poales</taxon>
        <taxon>Poaceae</taxon>
        <taxon>BOP clade</taxon>
        <taxon>Oryzoideae</taxon>
        <taxon>Oryzeae</taxon>
        <taxon>Oryzinae</taxon>
        <taxon>Oryza</taxon>
    </lineage>
</organism>
<accession>A0A0E0M7R1</accession>
<protein>
    <recommendedName>
        <fullName evidence="2">START domain-containing protein</fullName>
    </recommendedName>
</protein>
<dbReference type="PROSITE" id="PS50848">
    <property type="entry name" value="START"/>
    <property type="match status" value="1"/>
</dbReference>
<dbReference type="HOGENOM" id="CLU_2403430_0_0_1"/>
<feature type="domain" description="START" evidence="2">
    <location>
        <begin position="1"/>
        <end position="28"/>
    </location>
</feature>
<evidence type="ECO:0000256" key="1">
    <source>
        <dbReference type="SAM" id="MobiDB-lite"/>
    </source>
</evidence>
<dbReference type="GO" id="GO:0008289">
    <property type="term" value="F:lipid binding"/>
    <property type="evidence" value="ECO:0007669"/>
    <property type="project" value="InterPro"/>
</dbReference>
<dbReference type="AlphaFoldDB" id="A0A0E0M7R1"/>
<name>A0A0E0M7R1_ORYPU</name>
<sequence>MERSMMAEMATRAMDELIRLAQARDHIWSKSPGGCVSGGDARETPQSRHLRQHLLQIRRLVPRAQHQRRGVLLVRPRAHERRRPRRRVHGHNV</sequence>
<dbReference type="InterPro" id="IPR002913">
    <property type="entry name" value="START_lipid-bd_dom"/>
</dbReference>
<proteinExistence type="predicted"/>